<keyword evidence="2" id="KW-1133">Transmembrane helix</keyword>
<evidence type="ECO:0000256" key="2">
    <source>
        <dbReference type="SAM" id="Phobius"/>
    </source>
</evidence>
<sequence length="220" mass="22491">MVSKNIVIGIIIILLIGLGIFMSSKTSTTPTPSATTPSSTTPSATTPSSINPTPTTPSSINPTATTPSSTAPSATTPSAINPSATTPSASKIVATSSPVSVTPSPLLNYIAKLNEETARLTEAINNAKIGNAYGIYNGFYIAGQAIPPSGITKIGQDVIKATTAECTNNVPSGTKLFIYNPSTMTCSYYSSPQAISLSSLQVDPNTSISTQNRTIGSTSL</sequence>
<keyword evidence="2" id="KW-0472">Membrane</keyword>
<organism evidence="3">
    <name type="scientific">viral metagenome</name>
    <dbReference type="NCBI Taxonomy" id="1070528"/>
    <lineage>
        <taxon>unclassified sequences</taxon>
        <taxon>metagenomes</taxon>
        <taxon>organismal metagenomes</taxon>
    </lineage>
</organism>
<feature type="region of interest" description="Disordered" evidence="1">
    <location>
        <begin position="26"/>
        <end position="94"/>
    </location>
</feature>
<dbReference type="AlphaFoldDB" id="A0A6C0KEX2"/>
<evidence type="ECO:0000256" key="1">
    <source>
        <dbReference type="SAM" id="MobiDB-lite"/>
    </source>
</evidence>
<keyword evidence="2" id="KW-0812">Transmembrane</keyword>
<protein>
    <submittedName>
        <fullName evidence="3">Uncharacterized protein</fullName>
    </submittedName>
</protein>
<proteinExistence type="predicted"/>
<reference evidence="3" key="1">
    <citation type="journal article" date="2020" name="Nature">
        <title>Giant virus diversity and host interactions through global metagenomics.</title>
        <authorList>
            <person name="Schulz F."/>
            <person name="Roux S."/>
            <person name="Paez-Espino D."/>
            <person name="Jungbluth S."/>
            <person name="Walsh D.A."/>
            <person name="Denef V.J."/>
            <person name="McMahon K.D."/>
            <person name="Konstantinidis K.T."/>
            <person name="Eloe-Fadrosh E.A."/>
            <person name="Kyrpides N.C."/>
            <person name="Woyke T."/>
        </authorList>
    </citation>
    <scope>NUCLEOTIDE SEQUENCE</scope>
    <source>
        <strain evidence="3">GVMAG-S-3300010158-109</strain>
    </source>
</reference>
<evidence type="ECO:0000313" key="3">
    <source>
        <dbReference type="EMBL" id="QHU15893.1"/>
    </source>
</evidence>
<name>A0A6C0KEX2_9ZZZZ</name>
<accession>A0A6C0KEX2</accession>
<feature type="transmembrane region" description="Helical" evidence="2">
    <location>
        <begin position="6"/>
        <end position="23"/>
    </location>
</feature>
<dbReference type="EMBL" id="MN740869">
    <property type="protein sequence ID" value="QHU15893.1"/>
    <property type="molecule type" value="Genomic_DNA"/>
</dbReference>